<gene>
    <name evidence="3" type="ORF">VC34_08175</name>
</gene>
<protein>
    <submittedName>
        <fullName evidence="3">Transcriptional regulator</fullName>
    </submittedName>
</protein>
<name>A0A0F4TRK9_PSEFL</name>
<accession>A0A0F4TRK9</accession>
<dbReference type="Pfam" id="PF13280">
    <property type="entry name" value="WYL"/>
    <property type="match status" value="1"/>
</dbReference>
<dbReference type="EMBL" id="LACD01000007">
    <property type="protein sequence ID" value="KJZ46007.1"/>
    <property type="molecule type" value="Genomic_DNA"/>
</dbReference>
<dbReference type="PATRIC" id="fig|294.131.peg.5853"/>
<evidence type="ECO:0000313" key="4">
    <source>
        <dbReference type="Proteomes" id="UP000033500"/>
    </source>
</evidence>
<dbReference type="InterPro" id="IPR057727">
    <property type="entry name" value="WCX_dom"/>
</dbReference>
<reference evidence="3 4" key="1">
    <citation type="submission" date="2015-03" db="EMBL/GenBank/DDBJ databases">
        <title>Comparative genomics of Pseudomonas insights into diversity of traits involved in vanlence and defense.</title>
        <authorList>
            <person name="Qin Y."/>
        </authorList>
    </citation>
    <scope>NUCLEOTIDE SEQUENCE [LARGE SCALE GENOMIC DNA]</scope>
    <source>
        <strain evidence="3 4">C3</strain>
    </source>
</reference>
<evidence type="ECO:0000313" key="3">
    <source>
        <dbReference type="EMBL" id="KJZ46007.1"/>
    </source>
</evidence>
<dbReference type="PROSITE" id="PS52050">
    <property type="entry name" value="WYL"/>
    <property type="match status" value="1"/>
</dbReference>
<dbReference type="Pfam" id="PF25583">
    <property type="entry name" value="WCX"/>
    <property type="match status" value="1"/>
</dbReference>
<evidence type="ECO:0000259" key="2">
    <source>
        <dbReference type="Pfam" id="PF25583"/>
    </source>
</evidence>
<proteinExistence type="predicted"/>
<dbReference type="Proteomes" id="UP000033500">
    <property type="component" value="Unassembled WGS sequence"/>
</dbReference>
<feature type="domain" description="WCX" evidence="2">
    <location>
        <begin position="282"/>
        <end position="349"/>
    </location>
</feature>
<dbReference type="InterPro" id="IPR026881">
    <property type="entry name" value="WYL_dom"/>
</dbReference>
<comment type="caution">
    <text evidence="3">The sequence shown here is derived from an EMBL/GenBank/DDBJ whole genome shotgun (WGS) entry which is preliminary data.</text>
</comment>
<feature type="domain" description="WYL" evidence="1">
    <location>
        <begin position="157"/>
        <end position="207"/>
    </location>
</feature>
<evidence type="ECO:0000259" key="1">
    <source>
        <dbReference type="Pfam" id="PF13280"/>
    </source>
</evidence>
<organism evidence="3 4">
    <name type="scientific">Pseudomonas fluorescens</name>
    <dbReference type="NCBI Taxonomy" id="294"/>
    <lineage>
        <taxon>Bacteria</taxon>
        <taxon>Pseudomonadati</taxon>
        <taxon>Pseudomonadota</taxon>
        <taxon>Gammaproteobacteria</taxon>
        <taxon>Pseudomonadales</taxon>
        <taxon>Pseudomonadaceae</taxon>
        <taxon>Pseudomonas</taxon>
    </lineage>
</organism>
<sequence>MINRAHRRDYLRQILHAAGKPVKTADLHTRLVGWVSRNGDGSDVHHEKTTLRDLKVLSGLNYVESEEGEEDKRELFWKAVGRSHSLVLSPSDAMSLTAIFQHAERFGLQSATDELKGLRDYAELVMQDGCIRKLDFGKRITSGTRFTVLLPGKLNVEHLKRLQTAIMKDSPLEVGYLPRNAEGVECIYQLKPLGLSHQDSNIYLSAYVVEEKWLGKEPDPELPRGKYSSNGPNKLCALMLHRITKVEPGKRNINDPEGYDVHSDEAQKDLVSVYSPPQLTCLRLSANLYNRLTENPLEKDQKLEPYGNKWLLTCKTRDTQGLRLFLMANAADIEVLEPIALRDHIRQMLIAAVRTYEK</sequence>
<dbReference type="AlphaFoldDB" id="A0A0F4TRK9"/>